<dbReference type="EMBL" id="MCGR01000013">
    <property type="protein sequence ID" value="ORY87459.1"/>
    <property type="molecule type" value="Genomic_DNA"/>
</dbReference>
<comment type="subunit">
    <text evidence="8">Component of the 2-(3-amino-3-carboxypropyl)histidine synthase complex composed of DPH1, DPH2, DPH3 and a NADH-dependent reductase, predominantly CBR1.</text>
</comment>
<dbReference type="FunFam" id="3.40.50.11860:FF:000001">
    <property type="entry name" value="2-(3-amino-3-carboxypropyl)histidine synthase subunit 2"/>
    <property type="match status" value="1"/>
</dbReference>
<evidence type="ECO:0000256" key="10">
    <source>
        <dbReference type="RuleBase" id="RU364133"/>
    </source>
</evidence>
<evidence type="ECO:0000256" key="2">
    <source>
        <dbReference type="ARBA" id="ARBA00005156"/>
    </source>
</evidence>
<dbReference type="NCBIfam" id="TIGR00272">
    <property type="entry name" value="DPH2"/>
    <property type="match status" value="1"/>
</dbReference>
<dbReference type="Proteomes" id="UP000193467">
    <property type="component" value="Unassembled WGS sequence"/>
</dbReference>
<keyword evidence="10" id="KW-0963">Cytoplasm</keyword>
<gene>
    <name evidence="12" type="ORF">BCR35DRAFT_317716</name>
</gene>
<dbReference type="GO" id="GO:0046872">
    <property type="term" value="F:metal ion binding"/>
    <property type="evidence" value="ECO:0007669"/>
    <property type="project" value="UniProtKB-KW"/>
</dbReference>
<dbReference type="STRING" id="106004.A0A1Y2FU33"/>
<feature type="region of interest" description="Disordered" evidence="11">
    <location>
        <begin position="527"/>
        <end position="550"/>
    </location>
</feature>
<evidence type="ECO:0000256" key="7">
    <source>
        <dbReference type="ARBA" id="ARBA00023014"/>
    </source>
</evidence>
<reference evidence="12 13" key="1">
    <citation type="submission" date="2016-07" db="EMBL/GenBank/DDBJ databases">
        <title>Pervasive Adenine N6-methylation of Active Genes in Fungi.</title>
        <authorList>
            <consortium name="DOE Joint Genome Institute"/>
            <person name="Mondo S.J."/>
            <person name="Dannebaum R.O."/>
            <person name="Kuo R.C."/>
            <person name="Labutti K."/>
            <person name="Haridas S."/>
            <person name="Kuo A."/>
            <person name="Salamov A."/>
            <person name="Ahrendt S.R."/>
            <person name="Lipzen A."/>
            <person name="Sullivan W."/>
            <person name="Andreopoulos W.B."/>
            <person name="Clum A."/>
            <person name="Lindquist E."/>
            <person name="Daum C."/>
            <person name="Ramamoorthy G.K."/>
            <person name="Gryganskyi A."/>
            <person name="Culley D."/>
            <person name="Magnuson J.K."/>
            <person name="James T.Y."/>
            <person name="O'Malley M.A."/>
            <person name="Stajich J.E."/>
            <person name="Spatafora J.W."/>
            <person name="Visel A."/>
            <person name="Grigoriev I.V."/>
        </authorList>
    </citation>
    <scope>NUCLEOTIDE SEQUENCE [LARGE SCALE GENOMIC DNA]</scope>
    <source>
        <strain evidence="12 13">62-1032</strain>
    </source>
</reference>
<evidence type="ECO:0000256" key="11">
    <source>
        <dbReference type="SAM" id="MobiDB-lite"/>
    </source>
</evidence>
<comment type="cofactor">
    <cofactor evidence="1">
        <name>[4Fe-4S] cluster</name>
        <dbReference type="ChEBI" id="CHEBI:49883"/>
    </cofactor>
</comment>
<keyword evidence="13" id="KW-1185">Reference proteome</keyword>
<evidence type="ECO:0000256" key="4">
    <source>
        <dbReference type="ARBA" id="ARBA00021914"/>
    </source>
</evidence>
<dbReference type="Pfam" id="PF01866">
    <property type="entry name" value="Diphthamide_syn"/>
    <property type="match status" value="2"/>
</dbReference>
<dbReference type="InterPro" id="IPR010014">
    <property type="entry name" value="DHP2"/>
</dbReference>
<keyword evidence="6 10" id="KW-0408">Iron</keyword>
<evidence type="ECO:0000313" key="12">
    <source>
        <dbReference type="EMBL" id="ORY87459.1"/>
    </source>
</evidence>
<dbReference type="AlphaFoldDB" id="A0A1Y2FU33"/>
<evidence type="ECO:0000256" key="5">
    <source>
        <dbReference type="ARBA" id="ARBA00022723"/>
    </source>
</evidence>
<dbReference type="OrthoDB" id="449241at2759"/>
<organism evidence="12 13">
    <name type="scientific">Leucosporidium creatinivorum</name>
    <dbReference type="NCBI Taxonomy" id="106004"/>
    <lineage>
        <taxon>Eukaryota</taxon>
        <taxon>Fungi</taxon>
        <taxon>Dikarya</taxon>
        <taxon>Basidiomycota</taxon>
        <taxon>Pucciniomycotina</taxon>
        <taxon>Microbotryomycetes</taxon>
        <taxon>Leucosporidiales</taxon>
        <taxon>Leucosporidium</taxon>
    </lineage>
</organism>
<evidence type="ECO:0000256" key="6">
    <source>
        <dbReference type="ARBA" id="ARBA00023004"/>
    </source>
</evidence>
<comment type="function">
    <text evidence="9">Required for the first step of diphthamide biosynthesis, a post-translational modification of histidine which occurs in elongation factor 2. DPH1 and DPH2 transfer a 3-amino-3-carboxypropyl (ACP) group from S-adenosyl-L-methionine (SAM) to a histidine residue, the reaction is assisted by a reduction system comprising DPH3 and a NADH-dependent reductase, predominantly CBR1. Facilitates the reduction of the catalytic iron-sulfur cluster found in the DPH1 subunit.</text>
</comment>
<keyword evidence="5 10" id="KW-0479">Metal-binding</keyword>
<dbReference type="GO" id="GO:0017183">
    <property type="term" value="P:protein histidyl modification to diphthamide"/>
    <property type="evidence" value="ECO:0007669"/>
    <property type="project" value="UniProtKB-UniPathway"/>
</dbReference>
<comment type="pathway">
    <text evidence="2 10">Protein modification; peptidyl-diphthamide biosynthesis.</text>
</comment>
<dbReference type="NCBIfam" id="TIGR00322">
    <property type="entry name" value="diphth2_R"/>
    <property type="match status" value="2"/>
</dbReference>
<evidence type="ECO:0000256" key="8">
    <source>
        <dbReference type="ARBA" id="ARBA00034128"/>
    </source>
</evidence>
<dbReference type="GO" id="GO:0090560">
    <property type="term" value="F:2-(3-amino-3-carboxypropyl)histidine synthase activity"/>
    <property type="evidence" value="ECO:0007669"/>
    <property type="project" value="InterPro"/>
</dbReference>
<proteinExistence type="inferred from homology"/>
<keyword evidence="7 10" id="KW-0411">Iron-sulfur</keyword>
<dbReference type="SFLD" id="SFLDF00408">
    <property type="entry name" value="Diphthamide_biosynthesis_famil"/>
    <property type="match status" value="1"/>
</dbReference>
<dbReference type="InterPro" id="IPR042265">
    <property type="entry name" value="DPH1/DPH2_3"/>
</dbReference>
<accession>A0A1Y2FU33</accession>
<comment type="function">
    <text evidence="10">Required for the first step of diphthamide biosynthesis, a post-translational modification of histidine which occurs in elongation factor 2. DPH1 and DPH2 transfer a 3-amino-3-carboxypropyl (ACP) group from S-adenosyl-L-methionine (SAM) to a histidine residue, the reaction is assisted by a reduction system comprising DPH3 and a NADH-dependent reductase. Facilitates the reduction of the catalytic iron-sulfur cluster found in the DPH1 subunit.</text>
</comment>
<dbReference type="Gene3D" id="3.40.50.11860">
    <property type="entry name" value="Diphthamide synthesis DPH1/DPH2 domain 3"/>
    <property type="match status" value="1"/>
</dbReference>
<comment type="caution">
    <text evidence="12">The sequence shown here is derived from an EMBL/GenBank/DDBJ whole genome shotgun (WGS) entry which is preliminary data.</text>
</comment>
<evidence type="ECO:0000256" key="1">
    <source>
        <dbReference type="ARBA" id="ARBA00001966"/>
    </source>
</evidence>
<feature type="compositionally biased region" description="Basic and acidic residues" evidence="11">
    <location>
        <begin position="531"/>
        <end position="540"/>
    </location>
</feature>
<dbReference type="SFLD" id="SFLDS00032">
    <property type="entry name" value="Radical_SAM_3-amino-3-carboxyp"/>
    <property type="match status" value="1"/>
</dbReference>
<evidence type="ECO:0000313" key="13">
    <source>
        <dbReference type="Proteomes" id="UP000193467"/>
    </source>
</evidence>
<dbReference type="GO" id="GO:0005737">
    <property type="term" value="C:cytoplasm"/>
    <property type="evidence" value="ECO:0007669"/>
    <property type="project" value="UniProtKB-SubCell"/>
</dbReference>
<sequence length="550" mass="59054">MASAPPPVANSGEDAITQIIDVEPEAFAAGSVSLEEAYEVDMTLDEIEKGSYQRVALQFPDELLQDAVPVFRAIRDRLPAEKELYVLADTTYGSCCVDEVAAQHVDADLIVHYGHTCLSPTARLPVIYVLTKRPIDPEHAASALASTSKDSLGDVKALLLMYDVGYAHKAELVHKALEAQMSLPVVLSHVDRRVNHSKKGKAREEEPSPAASTAEEESTAEPVDSTPADGVSDLAPAPTPEGLVPSSALPSKPAPPRVAFSLPEGVAVEDCAIFYLGGESLGLNNLLMTHGKCSVWSYDATTQSARLESGKTNRMLMRRYAVVEKAKDADVIGILVGTLGVSAYLPLITHLRELIASHQKKSYTVAVGKLNPAKLANFMEVECFVLVACPENTLIDSKDFLRPIVTPFELELALTSKSWTGDYILDFTTLLSTSTFGQDFVDPSMDEEDEEGPRELTCRSLDRTDADDLSAQASALAIRDTSSAVARVLGSAAGEFLSNRTYRGLEPRYGMDAPAVMEDMTGRGGVARGYGFEKGEEGPEGRGAGAEGEE</sequence>
<dbReference type="InterPro" id="IPR042263">
    <property type="entry name" value="DPH1/DPH2_1"/>
</dbReference>
<dbReference type="FunFam" id="3.40.50.11840:FF:000002">
    <property type="entry name" value="2-(3-amino-3-carboxypropyl)histidine synthase subunit 2"/>
    <property type="match status" value="1"/>
</dbReference>
<comment type="similarity">
    <text evidence="3 10">Belongs to the DPH1/DPH2 family. DPH2 subfamily.</text>
</comment>
<comment type="subcellular location">
    <subcellularLocation>
        <location evidence="10">Cytoplasm</location>
    </subcellularLocation>
</comment>
<dbReference type="PANTHER" id="PTHR10762:SF2">
    <property type="entry name" value="2-(3-AMINO-3-CARBOXYPROPYL)HISTIDINE SYNTHASE SUBUNIT 2"/>
    <property type="match status" value="1"/>
</dbReference>
<dbReference type="FunCoup" id="A0A1Y2FU33">
    <property type="interactions" value="678"/>
</dbReference>
<dbReference type="Gene3D" id="3.40.50.11840">
    <property type="entry name" value="Diphthamide synthesis DPH1/DPH2 domain 1"/>
    <property type="match status" value="1"/>
</dbReference>
<evidence type="ECO:0000256" key="9">
    <source>
        <dbReference type="ARBA" id="ARBA00054092"/>
    </source>
</evidence>
<name>A0A1Y2FU33_9BASI</name>
<dbReference type="PANTHER" id="PTHR10762">
    <property type="entry name" value="DIPHTHAMIDE BIOSYNTHESIS PROTEIN"/>
    <property type="match status" value="1"/>
</dbReference>
<dbReference type="UniPathway" id="UPA00559"/>
<dbReference type="InParanoid" id="A0A1Y2FU33"/>
<dbReference type="SFLD" id="SFLDG01121">
    <property type="entry name" value="Diphthamide_biosynthesis"/>
    <property type="match status" value="1"/>
</dbReference>
<feature type="region of interest" description="Disordered" evidence="11">
    <location>
        <begin position="194"/>
        <end position="255"/>
    </location>
</feature>
<protein>
    <recommendedName>
        <fullName evidence="4 10">2-(3-amino-3-carboxypropyl)histidine synthase subunit 2</fullName>
    </recommendedName>
</protein>
<feature type="compositionally biased region" description="Gly residues" evidence="11">
    <location>
        <begin position="541"/>
        <end position="550"/>
    </location>
</feature>
<dbReference type="InterPro" id="IPR016435">
    <property type="entry name" value="DPH1/DPH2"/>
</dbReference>
<evidence type="ECO:0000256" key="3">
    <source>
        <dbReference type="ARBA" id="ARBA00006179"/>
    </source>
</evidence>
<dbReference type="GO" id="GO:0051536">
    <property type="term" value="F:iron-sulfur cluster binding"/>
    <property type="evidence" value="ECO:0007669"/>
    <property type="project" value="UniProtKB-KW"/>
</dbReference>